<feature type="chain" id="PRO_5046084106" evidence="1">
    <location>
        <begin position="19"/>
        <end position="320"/>
    </location>
</feature>
<dbReference type="EMBL" id="JBHEZZ010000004">
    <property type="protein sequence ID" value="MFC1401742.1"/>
    <property type="molecule type" value="Genomic_DNA"/>
</dbReference>
<sequence>MALLAAGAALLLGCAAQSAPDTSSDTSRLSLSVAPSRAAVASPQQTARADVAARLGAFVAPPGARRLAGAPAGSAGLFPALTVGGKVVAAVGWWTYPGTQQQAADWLTSHVPRGTVGTGSSGRGRKGAAGGVAQVDSVFYGQRATALLSQRRLEIDLATFHGSTLLRIDAVDTWRPAHPAAAVIPSGVTRIVVTADPASSSAAAGVPGPANSAATSGSWTQVTVTDPGPVAKVVALVNALPTPVWGIPCPGGAGGGIVVSFYRDSGGATATTPVAVAVDSAAGCGSTELSVRGGPQKVALVGSEQEILAALKLTLPSQVQ</sequence>
<keyword evidence="3" id="KW-1185">Reference proteome</keyword>
<evidence type="ECO:0000256" key="1">
    <source>
        <dbReference type="SAM" id="SignalP"/>
    </source>
</evidence>
<reference evidence="2 3" key="1">
    <citation type="submission" date="2024-09" db="EMBL/GenBank/DDBJ databases">
        <authorList>
            <person name="Lee S.D."/>
        </authorList>
    </citation>
    <scope>NUCLEOTIDE SEQUENCE [LARGE SCALE GENOMIC DNA]</scope>
    <source>
        <strain evidence="2 3">N1-5</strain>
    </source>
</reference>
<feature type="signal peptide" evidence="1">
    <location>
        <begin position="1"/>
        <end position="18"/>
    </location>
</feature>
<dbReference type="Proteomes" id="UP001592528">
    <property type="component" value="Unassembled WGS sequence"/>
</dbReference>
<name>A0ABV6UJV4_9ACTN</name>
<proteinExistence type="predicted"/>
<keyword evidence="1" id="KW-0732">Signal</keyword>
<organism evidence="2 3">
    <name type="scientific">Streptacidiphilus cavernicola</name>
    <dbReference type="NCBI Taxonomy" id="3342716"/>
    <lineage>
        <taxon>Bacteria</taxon>
        <taxon>Bacillati</taxon>
        <taxon>Actinomycetota</taxon>
        <taxon>Actinomycetes</taxon>
        <taxon>Kitasatosporales</taxon>
        <taxon>Streptomycetaceae</taxon>
        <taxon>Streptacidiphilus</taxon>
    </lineage>
</organism>
<dbReference type="RefSeq" id="WP_157624028.1">
    <property type="nucleotide sequence ID" value="NZ_JBHEZZ010000004.1"/>
</dbReference>
<protein>
    <submittedName>
        <fullName evidence="2">Uncharacterized protein</fullName>
    </submittedName>
</protein>
<evidence type="ECO:0000313" key="2">
    <source>
        <dbReference type="EMBL" id="MFC1401742.1"/>
    </source>
</evidence>
<evidence type="ECO:0000313" key="3">
    <source>
        <dbReference type="Proteomes" id="UP001592528"/>
    </source>
</evidence>
<comment type="caution">
    <text evidence="2">The sequence shown here is derived from an EMBL/GenBank/DDBJ whole genome shotgun (WGS) entry which is preliminary data.</text>
</comment>
<gene>
    <name evidence="2" type="ORF">ACEZDJ_10620</name>
</gene>
<accession>A0ABV6UJV4</accession>